<evidence type="ECO:0000313" key="4">
    <source>
        <dbReference type="Proteomes" id="UP001163046"/>
    </source>
</evidence>
<feature type="domain" description="Enolase N-terminal" evidence="2">
    <location>
        <begin position="61"/>
        <end position="303"/>
    </location>
</feature>
<evidence type="ECO:0000256" key="1">
    <source>
        <dbReference type="SAM" id="MobiDB-lite"/>
    </source>
</evidence>
<dbReference type="SUPFAM" id="SSF54826">
    <property type="entry name" value="Enolase N-terminal domain-like"/>
    <property type="match status" value="1"/>
</dbReference>
<sequence length="381" mass="41184">MAVKNGTYSLEDKRDAVAYFNKNEVPKQIEELLNKMFKEKPNDIFGYMGEYFGNRSQAPTISKISAAEILSSRGFPTFEVNFDCTINGLSKPVASAVSPVDSSPPPDSVRAKVKTPDLKTKTPDQAKQQKAPETVVTSSIGESDSIAKGLEVDEIIERIDDIIAPLIVGSDPTDQMTVDETLKKLAEQEKAALKIGSGEGIEDQTEDGVDTEKAEENQDEGKPDTTKKASVSRGESKQSHTSQETGKKADGKKGAAANKESLAQAVPDLEEDEFCRDCAMIAVSMGTAITGAKLKGASLYEHLAKVSGKEMDESFSLPIPMMTLLTSGKTRCRETESYQGCLHFTSTRNAHEKGPASINQYSPADGGDSCAEIWTVWSVHN</sequence>
<feature type="compositionally biased region" description="Basic and acidic residues" evidence="1">
    <location>
        <begin position="114"/>
        <end position="124"/>
    </location>
</feature>
<dbReference type="Proteomes" id="UP001163046">
    <property type="component" value="Unassembled WGS sequence"/>
</dbReference>
<dbReference type="InterPro" id="IPR020811">
    <property type="entry name" value="Enolase_N"/>
</dbReference>
<organism evidence="3 4">
    <name type="scientific">Desmophyllum pertusum</name>
    <dbReference type="NCBI Taxonomy" id="174260"/>
    <lineage>
        <taxon>Eukaryota</taxon>
        <taxon>Metazoa</taxon>
        <taxon>Cnidaria</taxon>
        <taxon>Anthozoa</taxon>
        <taxon>Hexacorallia</taxon>
        <taxon>Scleractinia</taxon>
        <taxon>Caryophylliina</taxon>
        <taxon>Caryophylliidae</taxon>
        <taxon>Desmophyllum</taxon>
    </lineage>
</organism>
<dbReference type="OrthoDB" id="10009078at2759"/>
<dbReference type="GO" id="GO:0004634">
    <property type="term" value="F:phosphopyruvate hydratase activity"/>
    <property type="evidence" value="ECO:0007669"/>
    <property type="project" value="UniProtKB-EC"/>
</dbReference>
<gene>
    <name evidence="3" type="primary">ENO4_1</name>
    <name evidence="3" type="ORF">OS493_025453</name>
</gene>
<feature type="region of interest" description="Disordered" evidence="1">
    <location>
        <begin position="94"/>
        <end position="138"/>
    </location>
</feature>
<dbReference type="InterPro" id="IPR000941">
    <property type="entry name" value="Enolase"/>
</dbReference>
<feature type="compositionally biased region" description="Acidic residues" evidence="1">
    <location>
        <begin position="200"/>
        <end position="209"/>
    </location>
</feature>
<protein>
    <submittedName>
        <fullName evidence="3">Phosphopyruvate hydratase</fullName>
        <ecNumber evidence="3">4.2.1.11</ecNumber>
    </submittedName>
</protein>
<dbReference type="GO" id="GO:0006096">
    <property type="term" value="P:glycolytic process"/>
    <property type="evidence" value="ECO:0007669"/>
    <property type="project" value="InterPro"/>
</dbReference>
<feature type="region of interest" description="Disordered" evidence="1">
    <location>
        <begin position="194"/>
        <end position="259"/>
    </location>
</feature>
<proteinExistence type="predicted"/>
<reference evidence="3" key="1">
    <citation type="submission" date="2023-01" db="EMBL/GenBank/DDBJ databases">
        <title>Genome assembly of the deep-sea coral Lophelia pertusa.</title>
        <authorList>
            <person name="Herrera S."/>
            <person name="Cordes E."/>
        </authorList>
    </citation>
    <scope>NUCLEOTIDE SEQUENCE</scope>
    <source>
        <strain evidence="3">USNM1676648</strain>
        <tissue evidence="3">Polyp</tissue>
    </source>
</reference>
<dbReference type="Gene3D" id="3.30.390.10">
    <property type="entry name" value="Enolase-like, N-terminal domain"/>
    <property type="match status" value="1"/>
</dbReference>
<dbReference type="PANTHER" id="PTHR11902:SF30">
    <property type="entry name" value="ENOLASE 4"/>
    <property type="match status" value="1"/>
</dbReference>
<dbReference type="PANTHER" id="PTHR11902">
    <property type="entry name" value="ENOLASE"/>
    <property type="match status" value="1"/>
</dbReference>
<dbReference type="AlphaFoldDB" id="A0A9X0CJH8"/>
<evidence type="ECO:0000259" key="2">
    <source>
        <dbReference type="SMART" id="SM01193"/>
    </source>
</evidence>
<dbReference type="InterPro" id="IPR029017">
    <property type="entry name" value="Enolase-like_N"/>
</dbReference>
<dbReference type="EMBL" id="MU827322">
    <property type="protein sequence ID" value="KAJ7356344.1"/>
    <property type="molecule type" value="Genomic_DNA"/>
</dbReference>
<keyword evidence="3" id="KW-0456">Lyase</keyword>
<dbReference type="SMART" id="SM01193">
    <property type="entry name" value="Enolase_N"/>
    <property type="match status" value="1"/>
</dbReference>
<accession>A0A9X0CJH8</accession>
<name>A0A9X0CJH8_9CNID</name>
<evidence type="ECO:0000313" key="3">
    <source>
        <dbReference type="EMBL" id="KAJ7356344.1"/>
    </source>
</evidence>
<keyword evidence="4" id="KW-1185">Reference proteome</keyword>
<dbReference type="GO" id="GO:0000287">
    <property type="term" value="F:magnesium ion binding"/>
    <property type="evidence" value="ECO:0007669"/>
    <property type="project" value="InterPro"/>
</dbReference>
<dbReference type="GO" id="GO:0000015">
    <property type="term" value="C:phosphopyruvate hydratase complex"/>
    <property type="evidence" value="ECO:0007669"/>
    <property type="project" value="InterPro"/>
</dbReference>
<dbReference type="EC" id="4.2.1.11" evidence="3"/>
<comment type="caution">
    <text evidence="3">The sequence shown here is derived from an EMBL/GenBank/DDBJ whole genome shotgun (WGS) entry which is preliminary data.</text>
</comment>
<feature type="compositionally biased region" description="Basic and acidic residues" evidence="1">
    <location>
        <begin position="210"/>
        <end position="227"/>
    </location>
</feature>